<reference evidence="2 3" key="1">
    <citation type="submission" date="2020-07" db="EMBL/GenBank/DDBJ databases">
        <title>Sequencing the genomes of 1000 actinobacteria strains.</title>
        <authorList>
            <person name="Klenk H.-P."/>
        </authorList>
    </citation>
    <scope>NUCLEOTIDE SEQUENCE [LARGE SCALE GENOMIC DNA]</scope>
    <source>
        <strain evidence="2 3">DSM 7487</strain>
    </source>
</reference>
<keyword evidence="3" id="KW-1185">Reference proteome</keyword>
<protein>
    <submittedName>
        <fullName evidence="2">Uncharacterized protein</fullName>
    </submittedName>
</protein>
<comment type="caution">
    <text evidence="2">The sequence shown here is derived from an EMBL/GenBank/DDBJ whole genome shotgun (WGS) entry which is preliminary data.</text>
</comment>
<organism evidence="2 3">
    <name type="scientific">Kineococcus aurantiacus</name>
    <dbReference type="NCBI Taxonomy" id="37633"/>
    <lineage>
        <taxon>Bacteria</taxon>
        <taxon>Bacillati</taxon>
        <taxon>Actinomycetota</taxon>
        <taxon>Actinomycetes</taxon>
        <taxon>Kineosporiales</taxon>
        <taxon>Kineosporiaceae</taxon>
        <taxon>Kineococcus</taxon>
    </lineage>
</organism>
<evidence type="ECO:0000313" key="2">
    <source>
        <dbReference type="EMBL" id="NYD24325.1"/>
    </source>
</evidence>
<gene>
    <name evidence="2" type="ORF">BJ968_003865</name>
</gene>
<feature type="region of interest" description="Disordered" evidence="1">
    <location>
        <begin position="48"/>
        <end position="76"/>
    </location>
</feature>
<evidence type="ECO:0000256" key="1">
    <source>
        <dbReference type="SAM" id="MobiDB-lite"/>
    </source>
</evidence>
<dbReference type="EMBL" id="JACCBB010000001">
    <property type="protein sequence ID" value="NYD24325.1"/>
    <property type="molecule type" value="Genomic_DNA"/>
</dbReference>
<name>A0A7Y9DPC4_9ACTN</name>
<accession>A0A7Y9DPC4</accession>
<evidence type="ECO:0000313" key="3">
    <source>
        <dbReference type="Proteomes" id="UP000521922"/>
    </source>
</evidence>
<dbReference type="RefSeq" id="WP_179754637.1">
    <property type="nucleotide sequence ID" value="NZ_BAAAGN010000021.1"/>
</dbReference>
<dbReference type="AlphaFoldDB" id="A0A7Y9DPC4"/>
<dbReference type="Proteomes" id="UP000521922">
    <property type="component" value="Unassembled WGS sequence"/>
</dbReference>
<proteinExistence type="predicted"/>
<sequence>MDDRITNHHEHRTTSPPIVRFEAGGREVVVVGEQAWNRSCVTGRSAQVVHDPSAPDPRTCGSGAAASSATVSPGWS</sequence>